<sequence length="384" mass="44730">MNGGETLRYIRITLGLKQKDIRDQGLRDISGIENGVVQMSSKIAIALEKKLNEVIKEKHLDGILDFEVNSLVFKKGLDIDLEECFKQMSKDYKIDEFLELTQNKYEFSNVKRAIEILAKDYGNNINSISILSYLIIENSKDDNCLIYAYLQLQRVAYYKTDWNGIITYYDVIKDKVGSCQELELKDDIYINVATAYCMVAEFEKAKDIVSRVRYIIRYRNYIDNILSNINLELGNNDESIKYNQKILNYTENNNEELTCKANICYIASLKKDINLFIESFNEIDINKDYYDFARQQFFNLIIKACDLLNILDDCILTKIFKITKLIKYKNIEENINYFKKNGKLISQIIINNSISIDAELFVFISKNINMGLDNKNILMSLCNI</sequence>
<evidence type="ECO:0000313" key="2">
    <source>
        <dbReference type="Proteomes" id="UP001058074"/>
    </source>
</evidence>
<accession>A0ACB5RAJ4</accession>
<comment type="caution">
    <text evidence="1">The sequence shown here is derived from an EMBL/GenBank/DDBJ whole genome shotgun (WGS) entry which is preliminary data.</text>
</comment>
<keyword evidence="2" id="KW-1185">Reference proteome</keyword>
<evidence type="ECO:0000313" key="1">
    <source>
        <dbReference type="EMBL" id="GKX66013.1"/>
    </source>
</evidence>
<proteinExistence type="predicted"/>
<organism evidence="1 2">
    <name type="scientific">Inconstantimicrobium mannanitabidum</name>
    <dbReference type="NCBI Taxonomy" id="1604901"/>
    <lineage>
        <taxon>Bacteria</taxon>
        <taxon>Bacillati</taxon>
        <taxon>Bacillota</taxon>
        <taxon>Clostridia</taxon>
        <taxon>Eubacteriales</taxon>
        <taxon>Clostridiaceae</taxon>
        <taxon>Inconstantimicrobium</taxon>
    </lineage>
</organism>
<dbReference type="EMBL" id="BROD01000001">
    <property type="protein sequence ID" value="GKX66013.1"/>
    <property type="molecule type" value="Genomic_DNA"/>
</dbReference>
<reference evidence="1" key="1">
    <citation type="journal article" date="2025" name="Int. J. Syst. Evol. Microbiol.">
        <title>Inconstantimicrobium mannanitabidum sp. nov., a novel member of the family Clostridiaceae isolated from anoxic soil under the treatment of reductive soil disinfestation.</title>
        <authorList>
            <person name="Ueki A."/>
            <person name="Tonouchi A."/>
            <person name="Honma S."/>
            <person name="Kaku N."/>
            <person name="Ueki K."/>
        </authorList>
    </citation>
    <scope>NUCLEOTIDE SEQUENCE</scope>
    <source>
        <strain evidence="1">TW13</strain>
    </source>
</reference>
<protein>
    <submittedName>
        <fullName evidence="1">Uncharacterized protein</fullName>
    </submittedName>
</protein>
<name>A0ACB5RAJ4_9CLOT</name>
<dbReference type="Proteomes" id="UP001058074">
    <property type="component" value="Unassembled WGS sequence"/>
</dbReference>
<gene>
    <name evidence="1" type="ORF">rsdtw13_12710</name>
</gene>